<proteinExistence type="predicted"/>
<evidence type="ECO:0000313" key="2">
    <source>
        <dbReference type="Proteomes" id="UP001354989"/>
    </source>
</evidence>
<name>A0ABM7VHT6_9BACT</name>
<sequence>MKIKRHKLFYPEMRSEQFFVRSFFKDIEAKKRQIESYIPDEEIGNKLLPVYLLGGLKSYYQIPLNKIDRQKEKEGISMILKLSCSFFNKAYHPNQKVKVQFDDEVIEHEGIETSDYMGYTVWLQYMHLYITCRCDTGINLLKTTTRERLLNSAQMHTSEADFTFIEFIQSIFLPEVKSSEAFQKAWQACMNAKEEYTGQDLGEILMIYAPTLLVYQALFSGNSEAFNEQLFEALELHKEFYDSDREGAFFDYPENDGAVSWPLLAACSIAHDSGLKVNVESDYIPKWLYEGEVRDWGLKF</sequence>
<dbReference type="InterPro" id="IPR029074">
    <property type="entry name" value="Imm49"/>
</dbReference>
<dbReference type="EMBL" id="AP025293">
    <property type="protein sequence ID" value="BDD00551.1"/>
    <property type="molecule type" value="Genomic_DNA"/>
</dbReference>
<evidence type="ECO:0000313" key="1">
    <source>
        <dbReference type="EMBL" id="BDD00551.1"/>
    </source>
</evidence>
<dbReference type="RefSeq" id="WP_338398391.1">
    <property type="nucleotide sequence ID" value="NZ_AP025293.1"/>
</dbReference>
<keyword evidence="1" id="KW-0614">Plasmid</keyword>
<reference evidence="1 2" key="1">
    <citation type="submission" date="2021-12" db="EMBL/GenBank/DDBJ databases">
        <title>Genome sequencing of bacteria with rrn-lacking chromosome and rrn-plasmid.</title>
        <authorList>
            <person name="Anda M."/>
            <person name="Iwasaki W."/>
        </authorList>
    </citation>
    <scope>NUCLEOTIDE SEQUENCE [LARGE SCALE GENOMIC DNA]</scope>
    <source>
        <strain evidence="1 2">NBRC 101262</strain>
        <plasmid evidence="1 2">pPP1</plasmid>
    </source>
</reference>
<gene>
    <name evidence="1" type="ORF">PEPS_28310</name>
</gene>
<dbReference type="Proteomes" id="UP001354989">
    <property type="component" value="Plasmid pPP1"/>
</dbReference>
<keyword evidence="2" id="KW-1185">Reference proteome</keyword>
<evidence type="ECO:0008006" key="3">
    <source>
        <dbReference type="Google" id="ProtNLM"/>
    </source>
</evidence>
<protein>
    <recommendedName>
        <fullName evidence="3">Immunity protein 49 of polymorphic toxin system</fullName>
    </recommendedName>
</protein>
<geneLocation type="plasmid" evidence="1 2">
    <name>pPP1</name>
</geneLocation>
<accession>A0ABM7VHT6</accession>
<organism evidence="1 2">
    <name type="scientific">Persicobacter psychrovividus</name>
    <dbReference type="NCBI Taxonomy" id="387638"/>
    <lineage>
        <taxon>Bacteria</taxon>
        <taxon>Pseudomonadati</taxon>
        <taxon>Bacteroidota</taxon>
        <taxon>Cytophagia</taxon>
        <taxon>Cytophagales</taxon>
        <taxon>Persicobacteraceae</taxon>
        <taxon>Persicobacter</taxon>
    </lineage>
</organism>
<dbReference type="Pfam" id="PF15575">
    <property type="entry name" value="Imm49"/>
    <property type="match status" value="1"/>
</dbReference>